<dbReference type="SUPFAM" id="SSF52402">
    <property type="entry name" value="Adenine nucleotide alpha hydrolases-like"/>
    <property type="match status" value="1"/>
</dbReference>
<evidence type="ECO:0000313" key="11">
    <source>
        <dbReference type="EMBL" id="QES87470.1"/>
    </source>
</evidence>
<dbReference type="OrthoDB" id="9763290at2"/>
<name>A0A5P2G0X3_9BACT</name>
<dbReference type="InterPro" id="IPR033738">
    <property type="entry name" value="AsnB_N"/>
</dbReference>
<accession>A0A5P2G0X3</accession>
<dbReference type="InterPro" id="IPR014729">
    <property type="entry name" value="Rossmann-like_a/b/a_fold"/>
</dbReference>
<dbReference type="EC" id="6.3.5.4" evidence="3"/>
<dbReference type="GO" id="GO:0006529">
    <property type="term" value="P:asparagine biosynthetic process"/>
    <property type="evidence" value="ECO:0007669"/>
    <property type="project" value="UniProtKB-KW"/>
</dbReference>
<keyword evidence="8" id="KW-0028">Amino-acid biosynthesis</keyword>
<dbReference type="Pfam" id="PF00733">
    <property type="entry name" value="Asn_synthase"/>
    <property type="match status" value="1"/>
</dbReference>
<comment type="catalytic activity">
    <reaction evidence="7">
        <text>L-aspartate + L-glutamine + ATP + H2O = L-asparagine + L-glutamate + AMP + diphosphate + H(+)</text>
        <dbReference type="Rhea" id="RHEA:12228"/>
        <dbReference type="ChEBI" id="CHEBI:15377"/>
        <dbReference type="ChEBI" id="CHEBI:15378"/>
        <dbReference type="ChEBI" id="CHEBI:29985"/>
        <dbReference type="ChEBI" id="CHEBI:29991"/>
        <dbReference type="ChEBI" id="CHEBI:30616"/>
        <dbReference type="ChEBI" id="CHEBI:33019"/>
        <dbReference type="ChEBI" id="CHEBI:58048"/>
        <dbReference type="ChEBI" id="CHEBI:58359"/>
        <dbReference type="ChEBI" id="CHEBI:456215"/>
        <dbReference type="EC" id="6.3.5.4"/>
    </reaction>
</comment>
<gene>
    <name evidence="11" type="primary">asnB</name>
    <name evidence="11" type="ORF">E0W69_001925</name>
</gene>
<dbReference type="InterPro" id="IPR006426">
    <property type="entry name" value="Asn_synth_AEB"/>
</dbReference>
<keyword evidence="8" id="KW-0061">Asparagine biosynthesis</keyword>
<dbReference type="GO" id="GO:0005524">
    <property type="term" value="F:ATP binding"/>
    <property type="evidence" value="ECO:0007669"/>
    <property type="project" value="UniProtKB-KW"/>
</dbReference>
<keyword evidence="4 9" id="KW-0547">Nucleotide-binding</keyword>
<dbReference type="RefSeq" id="WP_131328347.1">
    <property type="nucleotide sequence ID" value="NZ_CP044016.1"/>
</dbReference>
<dbReference type="InterPro" id="IPR001962">
    <property type="entry name" value="Asn_synthase"/>
</dbReference>
<organism evidence="11 12">
    <name type="scientific">Rhizosphaericola mali</name>
    <dbReference type="NCBI Taxonomy" id="2545455"/>
    <lineage>
        <taxon>Bacteria</taxon>
        <taxon>Pseudomonadati</taxon>
        <taxon>Bacteroidota</taxon>
        <taxon>Chitinophagia</taxon>
        <taxon>Chitinophagales</taxon>
        <taxon>Chitinophagaceae</taxon>
        <taxon>Rhizosphaericola</taxon>
    </lineage>
</organism>
<feature type="domain" description="Glutamine amidotransferase type-2" evidence="10">
    <location>
        <begin position="2"/>
        <end position="222"/>
    </location>
</feature>
<dbReference type="PIRSF" id="PIRSF001589">
    <property type="entry name" value="Asn_synthetase_glu-h"/>
    <property type="match status" value="1"/>
</dbReference>
<reference evidence="11 12" key="1">
    <citation type="submission" date="2019-09" db="EMBL/GenBank/DDBJ databases">
        <title>Complete genome sequence of Arachidicoccus sp. B3-10 isolated from apple orchard soil.</title>
        <authorList>
            <person name="Kim H.S."/>
            <person name="Han K.-I."/>
            <person name="Suh M.K."/>
            <person name="Lee K.C."/>
            <person name="Eom M.K."/>
            <person name="Kim J.-S."/>
            <person name="Kang S.W."/>
            <person name="Sin Y."/>
            <person name="Lee J.-S."/>
        </authorList>
    </citation>
    <scope>NUCLEOTIDE SEQUENCE [LARGE SCALE GENOMIC DNA]</scope>
    <source>
        <strain evidence="11 12">B3-10</strain>
    </source>
</reference>
<dbReference type="Pfam" id="PF13537">
    <property type="entry name" value="GATase_7"/>
    <property type="match status" value="1"/>
</dbReference>
<dbReference type="InterPro" id="IPR017932">
    <property type="entry name" value="GATase_2_dom"/>
</dbReference>
<evidence type="ECO:0000256" key="5">
    <source>
        <dbReference type="ARBA" id="ARBA00022840"/>
    </source>
</evidence>
<dbReference type="EMBL" id="CP044016">
    <property type="protein sequence ID" value="QES87470.1"/>
    <property type="molecule type" value="Genomic_DNA"/>
</dbReference>
<dbReference type="Gene3D" id="3.60.20.10">
    <property type="entry name" value="Glutamine Phosphoribosylpyrophosphate, subunit 1, domain 1"/>
    <property type="match status" value="1"/>
</dbReference>
<sequence>MCGIAGIISPYPQLVVESRLHDMANSLIHRGPESEGFYLNDTHQIGFAHRRLAIIEKNSQGNQPFQYLHYTLVFNGEIYNYKELKIELGKVGYHFQTSSDTEVIPAAYDYWKIKFLDHLDGMFALALYDANEENIIVARDRFGEKPLYYYADYKERGRFEKFLFASEMKALWAAEVPKSLDGTMMLNYLSLGYVQNPHKKMATFYSNILSLPPGHYLKIFPKEGRVQMRNWYRLKYEAPDLEISEKDAIEKFQLLLNNSVEKRLRSDVTLGASLSGGIDSASIVSLMQKNGAKDFKTFTAIFPGFSNDESKKSKEISNHLQLSNYTVTPTAPDIYSELQHLCYHQEEPFQSASIFTQYKVYQRAQQEQVTVLLDGQGADEILGGYSKYIQWFLQYLFRTDKKLFKKEKPLFVDNYASFQWTWSNYAAAQFPNLVAKKLTNRTIKSQNSLPFNQEFIAHYQSTDILEKPNIFRPEDLMYYNIARMGLEELLRYADRNSMAWSREVRLPYLQHELVEFLFTLPSHLKFQNGFTKSILRKSVDNILPENIVWQKGKIGYEPPQKQWIQSDPMQGLLFAAKEKLVQEKIFQPKILQTHLPSADAHSTNNLDWKILNSSFFI</sequence>
<dbReference type="CDD" id="cd01991">
    <property type="entry name" value="Asn_synthase_B_C"/>
    <property type="match status" value="1"/>
</dbReference>
<evidence type="ECO:0000256" key="3">
    <source>
        <dbReference type="ARBA" id="ARBA00012737"/>
    </source>
</evidence>
<feature type="binding site" evidence="9">
    <location>
        <position position="100"/>
    </location>
    <ligand>
        <name>L-glutamine</name>
        <dbReference type="ChEBI" id="CHEBI:58359"/>
    </ligand>
</feature>
<dbReference type="AlphaFoldDB" id="A0A5P2G0X3"/>
<feature type="active site" description="For GATase activity" evidence="8">
    <location>
        <position position="2"/>
    </location>
</feature>
<dbReference type="KEGG" id="arac:E0W69_001925"/>
<dbReference type="SUPFAM" id="SSF56235">
    <property type="entry name" value="N-terminal nucleophile aminohydrolases (Ntn hydrolases)"/>
    <property type="match status" value="1"/>
</dbReference>
<comment type="pathway">
    <text evidence="1">Amino-acid biosynthesis; L-asparagine biosynthesis; L-asparagine from L-aspartate (L-Gln route): step 1/1.</text>
</comment>
<dbReference type="GO" id="GO:0004066">
    <property type="term" value="F:asparagine synthase (glutamine-hydrolyzing) activity"/>
    <property type="evidence" value="ECO:0007669"/>
    <property type="project" value="UniProtKB-EC"/>
</dbReference>
<evidence type="ECO:0000256" key="2">
    <source>
        <dbReference type="ARBA" id="ARBA00005752"/>
    </source>
</evidence>
<evidence type="ECO:0000313" key="12">
    <source>
        <dbReference type="Proteomes" id="UP000292424"/>
    </source>
</evidence>
<dbReference type="PANTHER" id="PTHR43284">
    <property type="entry name" value="ASPARAGINE SYNTHETASE (GLUTAMINE-HYDROLYZING)"/>
    <property type="match status" value="1"/>
</dbReference>
<evidence type="ECO:0000259" key="10">
    <source>
        <dbReference type="PROSITE" id="PS51278"/>
    </source>
</evidence>
<dbReference type="PANTHER" id="PTHR43284:SF1">
    <property type="entry name" value="ASPARAGINE SYNTHETASE"/>
    <property type="match status" value="1"/>
</dbReference>
<dbReference type="InterPro" id="IPR029055">
    <property type="entry name" value="Ntn_hydrolases_N"/>
</dbReference>
<dbReference type="PROSITE" id="PS51278">
    <property type="entry name" value="GATASE_TYPE_2"/>
    <property type="match status" value="1"/>
</dbReference>
<protein>
    <recommendedName>
        <fullName evidence="3">asparagine synthase (glutamine-hydrolyzing)</fullName>
        <ecNumber evidence="3">6.3.5.4</ecNumber>
    </recommendedName>
</protein>
<dbReference type="Gene3D" id="3.40.50.620">
    <property type="entry name" value="HUPs"/>
    <property type="match status" value="1"/>
</dbReference>
<keyword evidence="11" id="KW-0436">Ligase</keyword>
<dbReference type="CDD" id="cd00712">
    <property type="entry name" value="AsnB"/>
    <property type="match status" value="1"/>
</dbReference>
<evidence type="ECO:0000256" key="6">
    <source>
        <dbReference type="ARBA" id="ARBA00022962"/>
    </source>
</evidence>
<keyword evidence="12" id="KW-1185">Reference proteome</keyword>
<comment type="similarity">
    <text evidence="2">Belongs to the asparagine synthetase family.</text>
</comment>
<evidence type="ECO:0000256" key="4">
    <source>
        <dbReference type="ARBA" id="ARBA00022741"/>
    </source>
</evidence>
<dbReference type="NCBIfam" id="TIGR01536">
    <property type="entry name" value="asn_synth_AEB"/>
    <property type="match status" value="1"/>
</dbReference>
<evidence type="ECO:0000256" key="9">
    <source>
        <dbReference type="PIRSR" id="PIRSR001589-2"/>
    </source>
</evidence>
<keyword evidence="5 9" id="KW-0067">ATP-binding</keyword>
<evidence type="ECO:0000256" key="1">
    <source>
        <dbReference type="ARBA" id="ARBA00005187"/>
    </source>
</evidence>
<keyword evidence="6 8" id="KW-0315">Glutamine amidotransferase</keyword>
<dbReference type="Proteomes" id="UP000292424">
    <property type="component" value="Chromosome"/>
</dbReference>
<evidence type="ECO:0000256" key="8">
    <source>
        <dbReference type="PIRSR" id="PIRSR001589-1"/>
    </source>
</evidence>
<evidence type="ECO:0000256" key="7">
    <source>
        <dbReference type="ARBA" id="ARBA00048741"/>
    </source>
</evidence>
<proteinExistence type="inferred from homology"/>
<dbReference type="InterPro" id="IPR051786">
    <property type="entry name" value="ASN_synthetase/amidase"/>
</dbReference>